<dbReference type="InterPro" id="IPR009721">
    <property type="entry name" value="O-acyltransferase_WSD1_C"/>
</dbReference>
<protein>
    <recommendedName>
        <fullName evidence="4">diacylglycerol O-acyltransferase</fullName>
        <ecNumber evidence="4">2.3.1.20</ecNumber>
    </recommendedName>
</protein>
<name>A0A5M3XCP4_9ACTN</name>
<evidence type="ECO:0000259" key="11">
    <source>
        <dbReference type="Pfam" id="PF03007"/>
    </source>
</evidence>
<dbReference type="Pfam" id="PF03007">
    <property type="entry name" value="WS_DGAT_cat"/>
    <property type="match status" value="1"/>
</dbReference>
<keyword evidence="8" id="KW-0443">Lipid metabolism</keyword>
<sequence>MTHAKIDRASGTDLVNLAVDVGPVPMQFGACLILDPGPGFDVALARRLIAQRVQAIPRLRHRLVRTPVGCGRPIWIEDPSFDIDHHLRVTRCPPPGDQNALLDLATEMLSEPLPTSRPLWSMRLVTGLPDHQMALIACFHHVLTDGMGGLAILAGLADGVTPPTPPDAFPRRLPPYHRLAADAWAGRLRALARAPRAWRYVRRAVTDLRAVPRAARSSLNRPTGRHQRVAVVTAPLEEVRRTAHAHGGTVNDAVLAAVTGAIRTLLHTRDETLPALVVSIPVSARPSATIAQLGNQVGVLPISLPTAGTLAHRLERTAAITRAGKAAARRGASAELVAGVNRISARLHALRWMLNHQRLIHTVVSNLRGSEHPLTLADAPVRTVIPISLVRGNVTIAFTVLSYTGVLTVTIAADATHVPDLPILIAALEEEFAAMKKHHTGNPIG</sequence>
<evidence type="ECO:0000256" key="9">
    <source>
        <dbReference type="ARBA" id="ARBA00023315"/>
    </source>
</evidence>
<evidence type="ECO:0000256" key="2">
    <source>
        <dbReference type="ARBA" id="ARBA00005189"/>
    </source>
</evidence>
<evidence type="ECO:0000256" key="7">
    <source>
        <dbReference type="ARBA" id="ARBA00022798"/>
    </source>
</evidence>
<keyword evidence="14" id="KW-1185">Reference proteome</keyword>
<dbReference type="GO" id="GO:0001666">
    <property type="term" value="P:response to hypoxia"/>
    <property type="evidence" value="ECO:0007669"/>
    <property type="project" value="TreeGrafter"/>
</dbReference>
<feature type="domain" description="O-acyltransferase WSD1-like N-terminal" evidence="11">
    <location>
        <begin position="11"/>
        <end position="254"/>
    </location>
</feature>
<dbReference type="GO" id="GO:0019432">
    <property type="term" value="P:triglyceride biosynthetic process"/>
    <property type="evidence" value="ECO:0007669"/>
    <property type="project" value="UniProtKB-UniPathway"/>
</dbReference>
<dbReference type="PANTHER" id="PTHR31650:SF1">
    <property type="entry name" value="WAX ESTER SYNTHASE_DIACYLGLYCEROL ACYLTRANSFERASE 4-RELATED"/>
    <property type="match status" value="1"/>
</dbReference>
<comment type="pathway">
    <text evidence="2">Lipid metabolism.</text>
</comment>
<dbReference type="GO" id="GO:0071731">
    <property type="term" value="P:response to nitric oxide"/>
    <property type="evidence" value="ECO:0007669"/>
    <property type="project" value="TreeGrafter"/>
</dbReference>
<dbReference type="GO" id="GO:0006071">
    <property type="term" value="P:glycerol metabolic process"/>
    <property type="evidence" value="ECO:0007669"/>
    <property type="project" value="UniProtKB-KW"/>
</dbReference>
<evidence type="ECO:0000256" key="5">
    <source>
        <dbReference type="ARBA" id="ARBA00022516"/>
    </source>
</evidence>
<accession>A0A5M3XCP4</accession>
<dbReference type="Proteomes" id="UP000377595">
    <property type="component" value="Unassembled WGS sequence"/>
</dbReference>
<dbReference type="GO" id="GO:0005886">
    <property type="term" value="C:plasma membrane"/>
    <property type="evidence" value="ECO:0007669"/>
    <property type="project" value="TreeGrafter"/>
</dbReference>
<comment type="caution">
    <text evidence="13">The sequence shown here is derived from an EMBL/GenBank/DDBJ whole genome shotgun (WGS) entry which is preliminary data.</text>
</comment>
<dbReference type="EMBL" id="BLAF01000007">
    <property type="protein sequence ID" value="GES18426.1"/>
    <property type="molecule type" value="Genomic_DNA"/>
</dbReference>
<reference evidence="13 14" key="1">
    <citation type="submission" date="2019-10" db="EMBL/GenBank/DDBJ databases">
        <title>Whole genome shotgun sequence of Acrocarpospora pleiomorpha NBRC 16267.</title>
        <authorList>
            <person name="Ichikawa N."/>
            <person name="Kimura A."/>
            <person name="Kitahashi Y."/>
            <person name="Komaki H."/>
            <person name="Oguchi A."/>
        </authorList>
    </citation>
    <scope>NUCLEOTIDE SEQUENCE [LARGE SCALE GENOMIC DNA]</scope>
    <source>
        <strain evidence="13 14">NBRC 16267</strain>
    </source>
</reference>
<comment type="similarity">
    <text evidence="3">Belongs to the long-chain O-acyltransferase family.</text>
</comment>
<proteinExistence type="inferred from homology"/>
<dbReference type="InterPro" id="IPR023213">
    <property type="entry name" value="CAT-like_dom_sf"/>
</dbReference>
<dbReference type="AlphaFoldDB" id="A0A5M3XCP4"/>
<organism evidence="13 14">
    <name type="scientific">Acrocarpospora pleiomorpha</name>
    <dbReference type="NCBI Taxonomy" id="90975"/>
    <lineage>
        <taxon>Bacteria</taxon>
        <taxon>Bacillati</taxon>
        <taxon>Actinomycetota</taxon>
        <taxon>Actinomycetes</taxon>
        <taxon>Streptosporangiales</taxon>
        <taxon>Streptosporangiaceae</taxon>
        <taxon>Acrocarpospora</taxon>
    </lineage>
</organism>
<dbReference type="Pfam" id="PF06974">
    <property type="entry name" value="WS_DGAT_C"/>
    <property type="match status" value="1"/>
</dbReference>
<dbReference type="OrthoDB" id="9810950at2"/>
<keyword evidence="9 13" id="KW-0012">Acyltransferase</keyword>
<dbReference type="PANTHER" id="PTHR31650">
    <property type="entry name" value="O-ACYLTRANSFERASE (WSD1-LIKE) FAMILY PROTEIN"/>
    <property type="match status" value="1"/>
</dbReference>
<evidence type="ECO:0000313" key="13">
    <source>
        <dbReference type="EMBL" id="GES18426.1"/>
    </source>
</evidence>
<dbReference type="UniPathway" id="UPA00282"/>
<dbReference type="GO" id="GO:0004144">
    <property type="term" value="F:diacylglycerol O-acyltransferase activity"/>
    <property type="evidence" value="ECO:0007669"/>
    <property type="project" value="UniProtKB-EC"/>
</dbReference>
<evidence type="ECO:0000259" key="12">
    <source>
        <dbReference type="Pfam" id="PF06974"/>
    </source>
</evidence>
<evidence type="ECO:0000256" key="4">
    <source>
        <dbReference type="ARBA" id="ARBA00013244"/>
    </source>
</evidence>
<comment type="catalytic activity">
    <reaction evidence="10">
        <text>an acyl-CoA + a 1,2-diacyl-sn-glycerol = a triacyl-sn-glycerol + CoA</text>
        <dbReference type="Rhea" id="RHEA:10868"/>
        <dbReference type="ChEBI" id="CHEBI:17815"/>
        <dbReference type="ChEBI" id="CHEBI:57287"/>
        <dbReference type="ChEBI" id="CHEBI:58342"/>
        <dbReference type="ChEBI" id="CHEBI:64615"/>
        <dbReference type="EC" id="2.3.1.20"/>
    </reaction>
</comment>
<dbReference type="RefSeq" id="WP_155343560.1">
    <property type="nucleotide sequence ID" value="NZ_BAAAHM010000010.1"/>
</dbReference>
<evidence type="ECO:0000256" key="10">
    <source>
        <dbReference type="ARBA" id="ARBA00048109"/>
    </source>
</evidence>
<evidence type="ECO:0000256" key="6">
    <source>
        <dbReference type="ARBA" id="ARBA00022679"/>
    </source>
</evidence>
<dbReference type="GO" id="GO:0051701">
    <property type="term" value="P:biological process involved in interaction with host"/>
    <property type="evidence" value="ECO:0007669"/>
    <property type="project" value="TreeGrafter"/>
</dbReference>
<comment type="pathway">
    <text evidence="1">Glycerolipid metabolism; triacylglycerol biosynthesis.</text>
</comment>
<evidence type="ECO:0000256" key="8">
    <source>
        <dbReference type="ARBA" id="ARBA00023098"/>
    </source>
</evidence>
<dbReference type="Gene3D" id="3.30.559.30">
    <property type="entry name" value="Nonribosomal peptide synthetase, condensation domain"/>
    <property type="match status" value="1"/>
</dbReference>
<feature type="domain" description="O-acyltransferase WSD1 C-terminal" evidence="12">
    <location>
        <begin position="294"/>
        <end position="436"/>
    </location>
</feature>
<gene>
    <name evidence="13" type="ORF">Aple_013210</name>
</gene>
<dbReference type="SUPFAM" id="SSF52777">
    <property type="entry name" value="CoA-dependent acyltransferases"/>
    <property type="match status" value="2"/>
</dbReference>
<dbReference type="EC" id="2.3.1.20" evidence="4"/>
<evidence type="ECO:0000256" key="3">
    <source>
        <dbReference type="ARBA" id="ARBA00009587"/>
    </source>
</evidence>
<evidence type="ECO:0000313" key="14">
    <source>
        <dbReference type="Proteomes" id="UP000377595"/>
    </source>
</evidence>
<dbReference type="InterPro" id="IPR045034">
    <property type="entry name" value="O-acyltransferase_WSD1-like"/>
</dbReference>
<keyword evidence="7" id="KW-0319">Glycerol metabolism</keyword>
<keyword evidence="6 13" id="KW-0808">Transferase</keyword>
<dbReference type="Gene3D" id="3.30.559.10">
    <property type="entry name" value="Chloramphenicol acetyltransferase-like domain"/>
    <property type="match status" value="1"/>
</dbReference>
<keyword evidence="5" id="KW-0444">Lipid biosynthesis</keyword>
<evidence type="ECO:0000256" key="1">
    <source>
        <dbReference type="ARBA" id="ARBA00004771"/>
    </source>
</evidence>
<dbReference type="InterPro" id="IPR004255">
    <property type="entry name" value="O-acyltransferase_WSD1_N"/>
</dbReference>